<accession>A0AAE0HX18</accession>
<sequence length="292" mass="32928">MPAASYGLWGLRATRSLFPLKGIMPAVPLGILTRSPLNLRKFLDFTRCSPVTHEQSVAQAADQQSFIVSSSGRPANIIIPTDWFLMKNEGQQKMVDHFTKVLVNKIGINVLRLSFEAEWAKTGPKDLRSKTLLEYLDKQRLIANTKSISWPNYYDGYHSYDQFRRYFQAKFGHSLYTSPFMTRRWGLASDITEDEETRDTEYNFVLLPLGRPGANYRDIVPTSGSGGGSLFSESVYDPIDFCTVLGLPQPVIPIGQNPYESRVTAATEYAPIVASLVGRETRWTLLAGRPRY</sequence>
<dbReference type="EMBL" id="JAUEDM010000006">
    <property type="protein sequence ID" value="KAK3314439.1"/>
    <property type="molecule type" value="Genomic_DNA"/>
</dbReference>
<organism evidence="1 2">
    <name type="scientific">Apodospora peruviana</name>
    <dbReference type="NCBI Taxonomy" id="516989"/>
    <lineage>
        <taxon>Eukaryota</taxon>
        <taxon>Fungi</taxon>
        <taxon>Dikarya</taxon>
        <taxon>Ascomycota</taxon>
        <taxon>Pezizomycotina</taxon>
        <taxon>Sordariomycetes</taxon>
        <taxon>Sordariomycetidae</taxon>
        <taxon>Sordariales</taxon>
        <taxon>Lasiosphaeriaceae</taxon>
        <taxon>Apodospora</taxon>
    </lineage>
</organism>
<dbReference type="AlphaFoldDB" id="A0AAE0HX18"/>
<dbReference type="Proteomes" id="UP001283341">
    <property type="component" value="Unassembled WGS sequence"/>
</dbReference>
<proteinExistence type="predicted"/>
<evidence type="ECO:0000313" key="2">
    <source>
        <dbReference type="Proteomes" id="UP001283341"/>
    </source>
</evidence>
<gene>
    <name evidence="1" type="ORF">B0H66DRAFT_535353</name>
</gene>
<keyword evidence="2" id="KW-1185">Reference proteome</keyword>
<evidence type="ECO:0000313" key="1">
    <source>
        <dbReference type="EMBL" id="KAK3314439.1"/>
    </source>
</evidence>
<reference evidence="1" key="1">
    <citation type="journal article" date="2023" name="Mol. Phylogenet. Evol.">
        <title>Genome-scale phylogeny and comparative genomics of the fungal order Sordariales.</title>
        <authorList>
            <person name="Hensen N."/>
            <person name="Bonometti L."/>
            <person name="Westerberg I."/>
            <person name="Brannstrom I.O."/>
            <person name="Guillou S."/>
            <person name="Cros-Aarteil S."/>
            <person name="Calhoun S."/>
            <person name="Haridas S."/>
            <person name="Kuo A."/>
            <person name="Mondo S."/>
            <person name="Pangilinan J."/>
            <person name="Riley R."/>
            <person name="LaButti K."/>
            <person name="Andreopoulos B."/>
            <person name="Lipzen A."/>
            <person name="Chen C."/>
            <person name="Yan M."/>
            <person name="Daum C."/>
            <person name="Ng V."/>
            <person name="Clum A."/>
            <person name="Steindorff A."/>
            <person name="Ohm R.A."/>
            <person name="Martin F."/>
            <person name="Silar P."/>
            <person name="Natvig D.O."/>
            <person name="Lalanne C."/>
            <person name="Gautier V."/>
            <person name="Ament-Velasquez S.L."/>
            <person name="Kruys A."/>
            <person name="Hutchinson M.I."/>
            <person name="Powell A.J."/>
            <person name="Barry K."/>
            <person name="Miller A.N."/>
            <person name="Grigoriev I.V."/>
            <person name="Debuchy R."/>
            <person name="Gladieux P."/>
            <person name="Hiltunen Thoren M."/>
            <person name="Johannesson H."/>
        </authorList>
    </citation>
    <scope>NUCLEOTIDE SEQUENCE</scope>
    <source>
        <strain evidence="1">CBS 118394</strain>
    </source>
</reference>
<name>A0AAE0HX18_9PEZI</name>
<dbReference type="InterPro" id="IPR036928">
    <property type="entry name" value="AS_sf"/>
</dbReference>
<dbReference type="Gene3D" id="3.90.1300.10">
    <property type="entry name" value="Amidase signature (AS) domain"/>
    <property type="match status" value="1"/>
</dbReference>
<protein>
    <submittedName>
        <fullName evidence="1">Uncharacterized protein</fullName>
    </submittedName>
</protein>
<dbReference type="SUPFAM" id="SSF75304">
    <property type="entry name" value="Amidase signature (AS) enzymes"/>
    <property type="match status" value="1"/>
</dbReference>
<comment type="caution">
    <text evidence="1">The sequence shown here is derived from an EMBL/GenBank/DDBJ whole genome shotgun (WGS) entry which is preliminary data.</text>
</comment>
<reference evidence="1" key="2">
    <citation type="submission" date="2023-06" db="EMBL/GenBank/DDBJ databases">
        <authorList>
            <consortium name="Lawrence Berkeley National Laboratory"/>
            <person name="Haridas S."/>
            <person name="Hensen N."/>
            <person name="Bonometti L."/>
            <person name="Westerberg I."/>
            <person name="Brannstrom I.O."/>
            <person name="Guillou S."/>
            <person name="Cros-Aarteil S."/>
            <person name="Calhoun S."/>
            <person name="Kuo A."/>
            <person name="Mondo S."/>
            <person name="Pangilinan J."/>
            <person name="Riley R."/>
            <person name="Labutti K."/>
            <person name="Andreopoulos B."/>
            <person name="Lipzen A."/>
            <person name="Chen C."/>
            <person name="Yanf M."/>
            <person name="Daum C."/>
            <person name="Ng V."/>
            <person name="Clum A."/>
            <person name="Steindorff A."/>
            <person name="Ohm R."/>
            <person name="Martin F."/>
            <person name="Silar P."/>
            <person name="Natvig D."/>
            <person name="Lalanne C."/>
            <person name="Gautier V."/>
            <person name="Ament-Velasquez S.L."/>
            <person name="Kruys A."/>
            <person name="Hutchinson M.I."/>
            <person name="Powell A.J."/>
            <person name="Barry K."/>
            <person name="Miller A.N."/>
            <person name="Grigoriev I.V."/>
            <person name="Debuchy R."/>
            <person name="Gladieux P."/>
            <person name="Thoren M.H."/>
            <person name="Johannesson H."/>
        </authorList>
    </citation>
    <scope>NUCLEOTIDE SEQUENCE</scope>
    <source>
        <strain evidence="1">CBS 118394</strain>
    </source>
</reference>